<evidence type="ECO:0000313" key="2">
    <source>
        <dbReference type="EMBL" id="MDF1586039.1"/>
    </source>
</evidence>
<feature type="chain" id="PRO_5042938932" description="VCBS repeat-containing protein" evidence="1">
    <location>
        <begin position="21"/>
        <end position="444"/>
    </location>
</feature>
<name>A0AAP3V1J3_9PROT</name>
<protein>
    <recommendedName>
        <fullName evidence="4">VCBS repeat-containing protein</fullName>
    </recommendedName>
</protein>
<dbReference type="Proteomes" id="UP001301140">
    <property type="component" value="Unassembled WGS sequence"/>
</dbReference>
<keyword evidence="3" id="KW-1185">Reference proteome</keyword>
<feature type="signal peptide" evidence="1">
    <location>
        <begin position="1"/>
        <end position="20"/>
    </location>
</feature>
<dbReference type="EMBL" id="JARGEQ010000059">
    <property type="protein sequence ID" value="MDF1586039.1"/>
    <property type="molecule type" value="Genomic_DNA"/>
</dbReference>
<dbReference type="AlphaFoldDB" id="A0AAP3V1J3"/>
<reference evidence="2 3" key="1">
    <citation type="submission" date="2023-03" db="EMBL/GenBank/DDBJ databases">
        <title>YIM 152171 draft genome.</title>
        <authorList>
            <person name="Yang Z."/>
        </authorList>
    </citation>
    <scope>NUCLEOTIDE SEQUENCE [LARGE SCALE GENOMIC DNA]</scope>
    <source>
        <strain evidence="2 3">YIM 152171</strain>
    </source>
</reference>
<dbReference type="InterPro" id="IPR028994">
    <property type="entry name" value="Integrin_alpha_N"/>
</dbReference>
<evidence type="ECO:0000256" key="1">
    <source>
        <dbReference type="SAM" id="SignalP"/>
    </source>
</evidence>
<dbReference type="RefSeq" id="WP_327788459.1">
    <property type="nucleotide sequence ID" value="NZ_JARGEQ010000059.1"/>
</dbReference>
<organism evidence="2 3">
    <name type="scientific">Marinimicrococcus flavescens</name>
    <dbReference type="NCBI Taxonomy" id="3031815"/>
    <lineage>
        <taxon>Bacteria</taxon>
        <taxon>Pseudomonadati</taxon>
        <taxon>Pseudomonadota</taxon>
        <taxon>Alphaproteobacteria</taxon>
        <taxon>Geminicoccales</taxon>
        <taxon>Geminicoccaceae</taxon>
        <taxon>Marinimicrococcus</taxon>
    </lineage>
</organism>
<gene>
    <name evidence="2" type="ORF">PZ740_06540</name>
</gene>
<sequence length="444" mass="48451">MSRLALLLLPLLLLAFPVPAAPLVMQPALVIPLDGDGTLNARGEVLPLDVDGDGVLEYAHWNGRRLLRVFRQDGTKLWERANPAGYRHDRWTYIDHYAAWDIDGDGRDELLHCWERDGSLWLQVSDGRDGRVKREARLPSPLWEACHVALFFLERPGSAAGVPTLLVPLRAVDAGFQRLPGETDDVEYLSAVRAYDAGLSQLWQARTPEAGHWFHGVDADGDGRVEAVFAGRHRLAADGGLTCTLEGWPATDHVDSAQVADILPARPGLEMAAVGASGAALFDAGDCRRIWSLDAGRVPDPQHVVAGAFDPGSPGLELVIGRGGAGSGLPRIYDFVRADGTIVRSLEVEPLGITMHPLMNCRPDAIAPDKICLGEGWVMDWAGTVLLRPDWYRPLQELDAAERSLHRFDQWSPFAVTGDLLGDAREEMIVWGRHVLVVGRLAGG</sequence>
<evidence type="ECO:0008006" key="4">
    <source>
        <dbReference type="Google" id="ProtNLM"/>
    </source>
</evidence>
<accession>A0AAP3V1J3</accession>
<comment type="caution">
    <text evidence="2">The sequence shown here is derived from an EMBL/GenBank/DDBJ whole genome shotgun (WGS) entry which is preliminary data.</text>
</comment>
<keyword evidence="1" id="KW-0732">Signal</keyword>
<proteinExistence type="predicted"/>
<dbReference type="SUPFAM" id="SSF69318">
    <property type="entry name" value="Integrin alpha N-terminal domain"/>
    <property type="match status" value="1"/>
</dbReference>
<evidence type="ECO:0000313" key="3">
    <source>
        <dbReference type="Proteomes" id="UP001301140"/>
    </source>
</evidence>